<feature type="signal peptide" evidence="1">
    <location>
        <begin position="1"/>
        <end position="22"/>
    </location>
</feature>
<gene>
    <name evidence="2" type="ORF">DB32_006800</name>
</gene>
<reference evidence="2 3" key="1">
    <citation type="submission" date="2015-03" db="EMBL/GenBank/DDBJ databases">
        <title>Genome assembly of Sandaracinus amylolyticus DSM 53668.</title>
        <authorList>
            <person name="Sharma G."/>
            <person name="Subramanian S."/>
        </authorList>
    </citation>
    <scope>NUCLEOTIDE SEQUENCE [LARGE SCALE GENOMIC DNA]</scope>
    <source>
        <strain evidence="2 3">DSM 53668</strain>
    </source>
</reference>
<protein>
    <recommendedName>
        <fullName evidence="4">Lipoprotein</fullName>
    </recommendedName>
</protein>
<dbReference type="STRING" id="927083.DB32_006800"/>
<name>A0A0F6YLV5_9BACT</name>
<dbReference type="Proteomes" id="UP000034883">
    <property type="component" value="Chromosome"/>
</dbReference>
<dbReference type="AlphaFoldDB" id="A0A0F6YLV5"/>
<evidence type="ECO:0000256" key="1">
    <source>
        <dbReference type="SAM" id="SignalP"/>
    </source>
</evidence>
<dbReference type="EMBL" id="CP011125">
    <property type="protein sequence ID" value="AKF09651.1"/>
    <property type="molecule type" value="Genomic_DNA"/>
</dbReference>
<dbReference type="KEGG" id="samy:DB32_006800"/>
<accession>A0A0F6YLV5</accession>
<keyword evidence="1" id="KW-0732">Signal</keyword>
<keyword evidence="3" id="KW-1185">Reference proteome</keyword>
<dbReference type="PROSITE" id="PS51257">
    <property type="entry name" value="PROKAR_LIPOPROTEIN"/>
    <property type="match status" value="1"/>
</dbReference>
<proteinExistence type="predicted"/>
<evidence type="ECO:0008006" key="4">
    <source>
        <dbReference type="Google" id="ProtNLM"/>
    </source>
</evidence>
<evidence type="ECO:0000313" key="2">
    <source>
        <dbReference type="EMBL" id="AKF09651.1"/>
    </source>
</evidence>
<feature type="chain" id="PRO_5002513026" description="Lipoprotein" evidence="1">
    <location>
        <begin position="23"/>
        <end position="228"/>
    </location>
</feature>
<sequence length="228" mass="24019">MRRGRRMSARLVVIVIACAALACGERAPEDAHAPAPTPPSAPVDARCLSLCEHSAACLDARGIARSDAENDCAGSCRPGGLYSAMPEEALACAPHRDCAALDACTGAALDAVLGARAADAPEPDTEHSVLHSWPAELPSIPGGTPLPVREHDPLTIARVAYPSAPEGLESLVRAELERAGWQVDPTIVEENALRFFVRRGDRELGVSIYADEPGRAVLQVFAFGDSRP</sequence>
<evidence type="ECO:0000313" key="3">
    <source>
        <dbReference type="Proteomes" id="UP000034883"/>
    </source>
</evidence>
<organism evidence="2 3">
    <name type="scientific">Sandaracinus amylolyticus</name>
    <dbReference type="NCBI Taxonomy" id="927083"/>
    <lineage>
        <taxon>Bacteria</taxon>
        <taxon>Pseudomonadati</taxon>
        <taxon>Myxococcota</taxon>
        <taxon>Polyangia</taxon>
        <taxon>Polyangiales</taxon>
        <taxon>Sandaracinaceae</taxon>
        <taxon>Sandaracinus</taxon>
    </lineage>
</organism>